<evidence type="ECO:0000256" key="2">
    <source>
        <dbReference type="SAM" id="Phobius"/>
    </source>
</evidence>
<name>A0A813KK01_POLGL</name>
<protein>
    <submittedName>
        <fullName evidence="3">Uncharacterized protein</fullName>
    </submittedName>
</protein>
<feature type="transmembrane region" description="Helical" evidence="2">
    <location>
        <begin position="1167"/>
        <end position="1184"/>
    </location>
</feature>
<dbReference type="SUPFAM" id="SSF51230">
    <property type="entry name" value="Single hybrid motif"/>
    <property type="match status" value="2"/>
</dbReference>
<proteinExistence type="predicted"/>
<accession>A0A813KK01</accession>
<keyword evidence="2" id="KW-0472">Membrane</keyword>
<reference evidence="3" key="1">
    <citation type="submission" date="2021-02" db="EMBL/GenBank/DDBJ databases">
        <authorList>
            <person name="Dougan E. K."/>
            <person name="Rhodes N."/>
            <person name="Thang M."/>
            <person name="Chan C."/>
        </authorList>
    </citation>
    <scope>NUCLEOTIDE SEQUENCE</scope>
</reference>
<gene>
    <name evidence="3" type="ORF">PGLA2088_LOCUS34176</name>
</gene>
<keyword evidence="2" id="KW-1133">Transmembrane helix</keyword>
<evidence type="ECO:0000313" key="4">
    <source>
        <dbReference type="Proteomes" id="UP000626109"/>
    </source>
</evidence>
<comment type="caution">
    <text evidence="3">The sequence shown here is derived from an EMBL/GenBank/DDBJ whole genome shotgun (WGS) entry which is preliminary data.</text>
</comment>
<keyword evidence="2" id="KW-0812">Transmembrane</keyword>
<feature type="region of interest" description="Disordered" evidence="1">
    <location>
        <begin position="1748"/>
        <end position="1789"/>
    </location>
</feature>
<dbReference type="InterPro" id="IPR011053">
    <property type="entry name" value="Single_hybrid_motif"/>
</dbReference>
<evidence type="ECO:0000256" key="1">
    <source>
        <dbReference type="SAM" id="MobiDB-lite"/>
    </source>
</evidence>
<feature type="transmembrane region" description="Helical" evidence="2">
    <location>
        <begin position="1350"/>
        <end position="1372"/>
    </location>
</feature>
<sequence length="1841" mass="200059">MFLLYRKAQVISPQSLLPALTKKKGKDKVVETPDPIRPPHAAWEAHLRGFCSPLLQLLDSEESQQARLGTVLAPYWMDSGAATPVVLAEAAASALTAAEPKEPARAPPVRCFRLCHPSKAALREAILEEAKDESAWGEAAPGRASLPDGVPAPRCIGFEHDLATASCPADRAWLYEASQVLSTALAQPLGPSCRDLVVQASKVEDESAEEMTAEEACFREIRDLIAAWQRKPEDVDLAQPGPSDQKSVDEEQESSVLAAYHEVSAEKKAQLKNTWLGGLSAYLLDLRSILVEVDEEASSYATDLVKMQRRFLDFLQRSDDKGQVIEEFLKSFPIKAPVNAKQVEGLSEQVEELTDKLWLHANHRRQEAVEERERLLLGGFWEEKAGINVRLAERLQALELYRFQTSVAVLQGVYKQDGTAVLPQRTDGSAAPTKLSSLQELSSWLESTVERIVAAETSDEDSGELQAAILAERLGLARRARTAAAGAPFQACVTASTLGSPLTPPPSFGMMPLWLGGQQFAHRALVTEEHGNEVGGSRTRVRALSSRVLPVLGACACLVAVAAWLGKDAPKLRSSKFTGEVVSKSMVMEPLDNPSTFPDFNVKGVLHNNLGGHGPDSGEQTLIYHIEASNMDDDLDLVMEALNPQDFKPWDATKAGMWNKYQSVNIIGGSELHARCTFRNHRTHEPVTVPQFDMEFFDMDEQAPHVGTEKITFHGQYAEYMLYKDAFMSTTVSGAHDEDLSFEATTNGTGDDNPADPDKLTLGQARKAFGITYHHVHSFDFTFSASAAPWPRFLLFIPKPSLLTLKSTDELDEYGEACVDLMATQEDMSVVPPSGLTAFGIWTVRVGDVVQLGDPIFSAKSADGQMSVVRAPTRGTVKALKTCLTNGRPLKKEAAVAIIRLPAWVDLTPSKGIMAVVPPSNLITFDHWTVKVGDIVKKGDRILLAKSANGQLSEVTAPTDGTIIALEPIWETGMSIKKEANVALIKAPVWIDLIASPEDDMAVVPPGDLKFFDHWIVKVGDIVKKGDTILWAKSADGKSSELKAPLEGTVKALENMLEKGWLLKEGAAVGIISLPAWVDLIAGKDIAAVVLAADLTTFDHWTVKVGDVVQEGETILWAKSDKGFLSLVNASVKGSVMALEPFLEQGRPIKTGAAVALIQLPVPGMNMVPLLLALALVALLAAFLKRPKNAEPAAALELVVAEEEPMIAEFEIADGSRSIVKFYHRPLGVTYNQHLPFTMNVITPGAEGHKRGVQTGWIIRRLRDGDDDWQVMHTEGDFQEANMEVGITASGWSSHAANSSLAFAKVADPTQLIQLHCAVSLVAVQVDRIPSNSVVYSRGKQAPERCFEGAGLGFPPVVLSNMPISILLYWILLELISPLDSPFTCGLLPGDLQRCPLAIDYADRAIVPHTLDLDIFTPPKLDVCSNGAAPLLHGAISRAASRAQSQGSAGRSMSKQIAPTPPSRWSQEMLWGLLARFIELGASTGVLAQDQLLQALLERRHGALGYEAEQAAPLPWVRRSEEVYRLLCRSMVEPAWGATGVDVTEFMLALIHHDRGLAWPSLEALEAARALLHSEDSGLTEEETARYPDSPISEEFFLKLPLYEAGPDATDNLKRWIFQVLACFENEEEGPKLPANPASRPSTVGTRPESKTSSKDDGEVNNSCISARRLFSYFGLGNGPADGFYRLRRLLLPSSSLEGSEESPAEVRVQDLWTILFSTRSRPARLVAPSPDLATFCTQLLEEGKVKEEAAAPAAKGKAAPKAKGKGKPAPSPGPEEDEETPPPPPDLATVALSEQVLLQRTSVMQGLCSHGGLLCRRRGLEALFPRGGGWAGRTSFLVFF</sequence>
<dbReference type="EMBL" id="CAJNNW010031211">
    <property type="protein sequence ID" value="CAE8706444.1"/>
    <property type="molecule type" value="Genomic_DNA"/>
</dbReference>
<feature type="compositionally biased region" description="Basic and acidic residues" evidence="1">
    <location>
        <begin position="1648"/>
        <end position="1658"/>
    </location>
</feature>
<dbReference type="Proteomes" id="UP000626109">
    <property type="component" value="Unassembled WGS sequence"/>
</dbReference>
<organism evidence="3 4">
    <name type="scientific">Polarella glacialis</name>
    <name type="common">Dinoflagellate</name>
    <dbReference type="NCBI Taxonomy" id="89957"/>
    <lineage>
        <taxon>Eukaryota</taxon>
        <taxon>Sar</taxon>
        <taxon>Alveolata</taxon>
        <taxon>Dinophyceae</taxon>
        <taxon>Suessiales</taxon>
        <taxon>Suessiaceae</taxon>
        <taxon>Polarella</taxon>
    </lineage>
</organism>
<feature type="region of interest" description="Disordered" evidence="1">
    <location>
        <begin position="1629"/>
        <end position="1660"/>
    </location>
</feature>
<evidence type="ECO:0000313" key="3">
    <source>
        <dbReference type="EMBL" id="CAE8706444.1"/>
    </source>
</evidence>